<dbReference type="SUPFAM" id="SSF56801">
    <property type="entry name" value="Acetyl-CoA synthetase-like"/>
    <property type="match status" value="1"/>
</dbReference>
<dbReference type="InterPro" id="IPR042099">
    <property type="entry name" value="ANL_N_sf"/>
</dbReference>
<dbReference type="AlphaFoldDB" id="A0A409YIV7"/>
<dbReference type="EMBL" id="NHYE01000796">
    <property type="protein sequence ID" value="PPR02973.1"/>
    <property type="molecule type" value="Genomic_DNA"/>
</dbReference>
<dbReference type="GO" id="GO:0030729">
    <property type="term" value="F:acetoacetate-CoA ligase activity"/>
    <property type="evidence" value="ECO:0007669"/>
    <property type="project" value="InterPro"/>
</dbReference>
<protein>
    <recommendedName>
        <fullName evidence="1">AMP-dependent synthetase/ligase domain-containing protein</fullName>
    </recommendedName>
</protein>
<dbReference type="NCBIfam" id="TIGR01217">
    <property type="entry name" value="ac_ac_CoA_syn"/>
    <property type="match status" value="1"/>
</dbReference>
<evidence type="ECO:0000313" key="3">
    <source>
        <dbReference type="Proteomes" id="UP000284706"/>
    </source>
</evidence>
<dbReference type="InterPro" id="IPR005914">
    <property type="entry name" value="Acac_CoA_synth"/>
</dbReference>
<organism evidence="2 3">
    <name type="scientific">Gymnopilus dilepis</name>
    <dbReference type="NCBI Taxonomy" id="231916"/>
    <lineage>
        <taxon>Eukaryota</taxon>
        <taxon>Fungi</taxon>
        <taxon>Dikarya</taxon>
        <taxon>Basidiomycota</taxon>
        <taxon>Agaricomycotina</taxon>
        <taxon>Agaricomycetes</taxon>
        <taxon>Agaricomycetidae</taxon>
        <taxon>Agaricales</taxon>
        <taxon>Agaricineae</taxon>
        <taxon>Hymenogastraceae</taxon>
        <taxon>Gymnopilus</taxon>
    </lineage>
</organism>
<evidence type="ECO:0000259" key="1">
    <source>
        <dbReference type="Pfam" id="PF00501"/>
    </source>
</evidence>
<dbReference type="STRING" id="231916.A0A409YIV7"/>
<evidence type="ECO:0000313" key="2">
    <source>
        <dbReference type="EMBL" id="PPR02973.1"/>
    </source>
</evidence>
<accession>A0A409YIV7</accession>
<dbReference type="PANTHER" id="PTHR42921:SF4">
    <property type="entry name" value="ACETOACETYL-COA SYNTHASE (AFU_ORTHOLOGUE AFUA_8G04770)"/>
    <property type="match status" value="1"/>
</dbReference>
<dbReference type="Pfam" id="PF00501">
    <property type="entry name" value="AMP-binding"/>
    <property type="match status" value="1"/>
</dbReference>
<gene>
    <name evidence="2" type="ORF">CVT26_004917</name>
</gene>
<dbReference type="Proteomes" id="UP000284706">
    <property type="component" value="Unassembled WGS sequence"/>
</dbReference>
<comment type="caution">
    <text evidence="2">The sequence shown here is derived from an EMBL/GenBank/DDBJ whole genome shotgun (WGS) entry which is preliminary data.</text>
</comment>
<keyword evidence="3" id="KW-1185">Reference proteome</keyword>
<reference evidence="2 3" key="1">
    <citation type="journal article" date="2018" name="Evol. Lett.">
        <title>Horizontal gene cluster transfer increased hallucinogenic mushroom diversity.</title>
        <authorList>
            <person name="Reynolds H.T."/>
            <person name="Vijayakumar V."/>
            <person name="Gluck-Thaler E."/>
            <person name="Korotkin H.B."/>
            <person name="Matheny P.B."/>
            <person name="Slot J.C."/>
        </authorList>
    </citation>
    <scope>NUCLEOTIDE SEQUENCE [LARGE SCALE GENOMIC DNA]</scope>
    <source>
        <strain evidence="2 3">SRW20</strain>
    </source>
</reference>
<dbReference type="Gene3D" id="3.30.300.30">
    <property type="match status" value="1"/>
</dbReference>
<sequence>MSDFYFSQSKLLWTPIQPRTAASEVLRRQINRKHGLRLKDYHDLHKYSVEDYTFWLDLWEFLGVISSVPPRKDRIMEPGRLPEIPIWFPGAKLNYAENLLYRRDDGIALTEAGEKGIMSQVSFRELNERVRAMAAALRMSGLQVGDRVAGEAFPRLSQGGSRLNLLSIAIVTNSVNAVVIALATASIGGIFSSTATDMGTQANCDFYTCCPQLTGVQGVLDRYRQIQPKFVFAETETLYAGKVIDLRPKVSEVIKDLSSKGLKHAVLLPSRITGKELHIPDILTLSNFLGTGDGRPLAFEQLPFSQPLYILYSSGTSGKPKCIVHSAGGVLINSKKDIRMGYNLTSDDTYFQYTTTGWMMWTFMLTGLSCGARLVLYDGSPFHPTVENYLKFVSDQGVTSFGTSPRFLAEIQGRGVKPLDIAPFEALRTMKVTGAIFTPPMFEWTQEAFGKHVHLLSTSGGTDICSAFVTGVSTLPVYAGEIQVKDLGMKVEVFDPSGNNIEHTGQPGELVCTRPHPSLPIAFWGDESGQKLRDAYFSTYPGIWRQADFMVINPATKGIIILGRSDGVLNPSGVRFGSGEIYTIMEQFSGSVDDSLCIGQRRPQDKDERVLLFLKMRQGHKFNPELVNEIKTAIRKGLSARHVPAYIFEVSDIPYTVNGKKIEIAVKQIVSGSNLQPSGTVANPEALQLYYKYRDIERVVGTPMAKL</sequence>
<dbReference type="PROSITE" id="PS00455">
    <property type="entry name" value="AMP_BINDING"/>
    <property type="match status" value="1"/>
</dbReference>
<dbReference type="OrthoDB" id="10253869at2759"/>
<dbReference type="InterPro" id="IPR020845">
    <property type="entry name" value="AMP-binding_CS"/>
</dbReference>
<dbReference type="InterPro" id="IPR000873">
    <property type="entry name" value="AMP-dep_synth/lig_dom"/>
</dbReference>
<feature type="domain" description="AMP-dependent synthetase/ligase" evidence="1">
    <location>
        <begin position="172"/>
        <end position="516"/>
    </location>
</feature>
<dbReference type="InterPro" id="IPR045851">
    <property type="entry name" value="AMP-bd_C_sf"/>
</dbReference>
<dbReference type="Gene3D" id="3.40.50.12780">
    <property type="entry name" value="N-terminal domain of ligase-like"/>
    <property type="match status" value="1"/>
</dbReference>
<name>A0A409YIV7_9AGAR</name>
<proteinExistence type="predicted"/>
<dbReference type="GO" id="GO:0006629">
    <property type="term" value="P:lipid metabolic process"/>
    <property type="evidence" value="ECO:0007669"/>
    <property type="project" value="InterPro"/>
</dbReference>
<dbReference type="InParanoid" id="A0A409YIV7"/>
<dbReference type="PANTHER" id="PTHR42921">
    <property type="entry name" value="ACETOACETYL-COA SYNTHETASE"/>
    <property type="match status" value="1"/>
</dbReference>